<evidence type="ECO:0000256" key="3">
    <source>
        <dbReference type="ARBA" id="ARBA00022843"/>
    </source>
</evidence>
<keyword evidence="6" id="KW-1185">Reference proteome</keyword>
<accession>A0ABY7GD21</accession>
<protein>
    <recommendedName>
        <fullName evidence="4">ZMYM2-like/QRICH1 C-terminal domain-containing protein</fullName>
    </recommendedName>
</protein>
<sequence length="133" mass="15292">MGTKPLKASPRLKQCRITPQHSMDQQLYPVWATWNEKNYDLRLGDVELKTSSSGLKYLALNERQTKTRTGSNITDVRDVTPKIFSIPEDIERCPVHAYKLYAVQRPIDFCTSDDPFYIAPRTSSQSHGHDHEN</sequence>
<dbReference type="Pfam" id="PF12012">
    <property type="entry name" value="DUF3504"/>
    <property type="match status" value="1"/>
</dbReference>
<evidence type="ECO:0000313" key="5">
    <source>
        <dbReference type="EMBL" id="WAR31414.1"/>
    </source>
</evidence>
<keyword evidence="1" id="KW-1017">Isopeptide bond</keyword>
<dbReference type="EMBL" id="CP111028">
    <property type="protein sequence ID" value="WAR31414.1"/>
    <property type="molecule type" value="Genomic_DNA"/>
</dbReference>
<dbReference type="PANTHER" id="PTHR46963:SF2">
    <property type="match status" value="1"/>
</dbReference>
<dbReference type="InterPro" id="IPR021893">
    <property type="entry name" value="ZMYM2-like_C"/>
</dbReference>
<keyword evidence="2" id="KW-0597">Phosphoprotein</keyword>
<keyword evidence="3" id="KW-0832">Ubl conjugation</keyword>
<evidence type="ECO:0000256" key="1">
    <source>
        <dbReference type="ARBA" id="ARBA00022499"/>
    </source>
</evidence>
<proteinExistence type="predicted"/>
<dbReference type="PANTHER" id="PTHR46963">
    <property type="entry name" value="SIMILAR TO RIKEN CDNA E130308A19"/>
    <property type="match status" value="1"/>
</dbReference>
<feature type="non-terminal residue" evidence="5">
    <location>
        <position position="133"/>
    </location>
</feature>
<organism evidence="5 6">
    <name type="scientific">Mya arenaria</name>
    <name type="common">Soft-shell clam</name>
    <dbReference type="NCBI Taxonomy" id="6604"/>
    <lineage>
        <taxon>Eukaryota</taxon>
        <taxon>Metazoa</taxon>
        <taxon>Spiralia</taxon>
        <taxon>Lophotrochozoa</taxon>
        <taxon>Mollusca</taxon>
        <taxon>Bivalvia</taxon>
        <taxon>Autobranchia</taxon>
        <taxon>Heteroconchia</taxon>
        <taxon>Euheterodonta</taxon>
        <taxon>Imparidentia</taxon>
        <taxon>Neoheterodontei</taxon>
        <taxon>Myida</taxon>
        <taxon>Myoidea</taxon>
        <taxon>Myidae</taxon>
        <taxon>Mya</taxon>
    </lineage>
</organism>
<dbReference type="InterPro" id="IPR042838">
    <property type="entry name" value="KIAA1958"/>
</dbReference>
<evidence type="ECO:0000313" key="6">
    <source>
        <dbReference type="Proteomes" id="UP001164746"/>
    </source>
</evidence>
<gene>
    <name evidence="5" type="ORF">MAR_033956</name>
</gene>
<reference evidence="5" key="1">
    <citation type="submission" date="2022-11" db="EMBL/GenBank/DDBJ databases">
        <title>Centuries of genome instability and evolution in soft-shell clam transmissible cancer (bioRxiv).</title>
        <authorList>
            <person name="Hart S.F.M."/>
            <person name="Yonemitsu M.A."/>
            <person name="Giersch R.M."/>
            <person name="Beal B.F."/>
            <person name="Arriagada G."/>
            <person name="Davis B.W."/>
            <person name="Ostrander E.A."/>
            <person name="Goff S.P."/>
            <person name="Metzger M.J."/>
        </authorList>
    </citation>
    <scope>NUCLEOTIDE SEQUENCE</scope>
    <source>
        <strain evidence="5">MELC-2E11</strain>
        <tissue evidence="5">Siphon/mantle</tissue>
    </source>
</reference>
<name>A0ABY7GD21_MYAAR</name>
<evidence type="ECO:0000256" key="2">
    <source>
        <dbReference type="ARBA" id="ARBA00022553"/>
    </source>
</evidence>
<feature type="domain" description="ZMYM2-like/QRICH1 C-terminal" evidence="4">
    <location>
        <begin position="49"/>
        <end position="127"/>
    </location>
</feature>
<dbReference type="Proteomes" id="UP001164746">
    <property type="component" value="Chromosome 17"/>
</dbReference>
<evidence type="ECO:0000259" key="4">
    <source>
        <dbReference type="Pfam" id="PF12012"/>
    </source>
</evidence>